<name>A0A9N9LQX7_9HELO</name>
<comment type="caution">
    <text evidence="2">The sequence shown here is derived from an EMBL/GenBank/DDBJ whole genome shotgun (WGS) entry which is preliminary data.</text>
</comment>
<gene>
    <name evidence="2" type="ORF">HYALB_00013329</name>
</gene>
<accession>A0A9N9LQX7</accession>
<reference evidence="2" key="1">
    <citation type="submission" date="2021-07" db="EMBL/GenBank/DDBJ databases">
        <authorList>
            <person name="Durling M."/>
        </authorList>
    </citation>
    <scope>NUCLEOTIDE SEQUENCE</scope>
</reference>
<organism evidence="2 3">
    <name type="scientific">Hymenoscyphus albidus</name>
    <dbReference type="NCBI Taxonomy" id="595503"/>
    <lineage>
        <taxon>Eukaryota</taxon>
        <taxon>Fungi</taxon>
        <taxon>Dikarya</taxon>
        <taxon>Ascomycota</taxon>
        <taxon>Pezizomycotina</taxon>
        <taxon>Leotiomycetes</taxon>
        <taxon>Helotiales</taxon>
        <taxon>Helotiaceae</taxon>
        <taxon>Hymenoscyphus</taxon>
    </lineage>
</organism>
<keyword evidence="3" id="KW-1185">Reference proteome</keyword>
<sequence length="81" mass="8994">MATWHSLQELALKTKVKYSDEWCLSLGDDALFIFNNFHSGAVVTAAPACFTSVAAIVFQSMVYPMALRRAGEGKQCHRVEQ</sequence>
<proteinExistence type="predicted"/>
<keyword evidence="1" id="KW-1133">Transmembrane helix</keyword>
<evidence type="ECO:0000256" key="1">
    <source>
        <dbReference type="SAM" id="Phobius"/>
    </source>
</evidence>
<dbReference type="AlphaFoldDB" id="A0A9N9LQX7"/>
<feature type="transmembrane region" description="Helical" evidence="1">
    <location>
        <begin position="37"/>
        <end position="58"/>
    </location>
</feature>
<keyword evidence="1" id="KW-0812">Transmembrane</keyword>
<dbReference type="OrthoDB" id="10310215at2759"/>
<evidence type="ECO:0000313" key="3">
    <source>
        <dbReference type="Proteomes" id="UP000701801"/>
    </source>
</evidence>
<dbReference type="Proteomes" id="UP000701801">
    <property type="component" value="Unassembled WGS sequence"/>
</dbReference>
<keyword evidence="1" id="KW-0472">Membrane</keyword>
<dbReference type="EMBL" id="CAJVRM010000287">
    <property type="protein sequence ID" value="CAG8978938.1"/>
    <property type="molecule type" value="Genomic_DNA"/>
</dbReference>
<protein>
    <submittedName>
        <fullName evidence="2">Uncharacterized protein</fullName>
    </submittedName>
</protein>
<evidence type="ECO:0000313" key="2">
    <source>
        <dbReference type="EMBL" id="CAG8978938.1"/>
    </source>
</evidence>